<gene>
    <name evidence="9 11" type="primary">hisA</name>
    <name evidence="11" type="ordered locus">ZICARI_181</name>
</gene>
<dbReference type="Pfam" id="PF00977">
    <property type="entry name" value="His_biosynth"/>
    <property type="match status" value="1"/>
</dbReference>
<evidence type="ECO:0000313" key="11">
    <source>
        <dbReference type="EMBL" id="ADM89786.1"/>
    </source>
</evidence>
<dbReference type="Gene3D" id="3.20.20.70">
    <property type="entry name" value="Aldolase class I"/>
    <property type="match status" value="1"/>
</dbReference>
<evidence type="ECO:0000256" key="6">
    <source>
        <dbReference type="ARBA" id="ARBA00022605"/>
    </source>
</evidence>
<dbReference type="FunFam" id="3.20.20.70:FF:000009">
    <property type="entry name" value="1-(5-phosphoribosyl)-5-[(5-phosphoribosylamino)methylideneamino] imidazole-4-carboxamide isomerase"/>
    <property type="match status" value="1"/>
</dbReference>
<dbReference type="GO" id="GO:0005737">
    <property type="term" value="C:cytoplasm"/>
    <property type="evidence" value="ECO:0007669"/>
    <property type="project" value="UniProtKB-SubCell"/>
</dbReference>
<dbReference type="InterPro" id="IPR011060">
    <property type="entry name" value="RibuloseP-bd_barrel"/>
</dbReference>
<name>E0TJ09_ZINIC</name>
<keyword evidence="7 9" id="KW-0368">Histidine biosynthesis</keyword>
<evidence type="ECO:0000256" key="10">
    <source>
        <dbReference type="RuleBase" id="RU003657"/>
    </source>
</evidence>
<dbReference type="InterPro" id="IPR006062">
    <property type="entry name" value="His_biosynth"/>
</dbReference>
<dbReference type="GO" id="GO:0000105">
    <property type="term" value="P:L-histidine biosynthetic process"/>
    <property type="evidence" value="ECO:0007669"/>
    <property type="project" value="UniProtKB-UniRule"/>
</dbReference>
<proteinExistence type="inferred from homology"/>
<dbReference type="InterPro" id="IPR013785">
    <property type="entry name" value="Aldolase_TIM"/>
</dbReference>
<dbReference type="Proteomes" id="UP000001303">
    <property type="component" value="Chromosome"/>
</dbReference>
<dbReference type="HOGENOM" id="CLU_048577_1_2_4"/>
<evidence type="ECO:0000256" key="1">
    <source>
        <dbReference type="ARBA" id="ARBA00000901"/>
    </source>
</evidence>
<dbReference type="InterPro" id="IPR044524">
    <property type="entry name" value="Isoase_HisA-like"/>
</dbReference>
<protein>
    <recommendedName>
        <fullName evidence="9">1-(5-phosphoribosyl)-5-[(5-phosphoribosylamino)methylideneamino] imidazole-4-carboxamide isomerase</fullName>
        <ecNumber evidence="9">5.3.1.16</ecNumber>
    </recommendedName>
    <alternativeName>
        <fullName evidence="9">Phosphoribosylformimino-5-aminoimidazole carboxamide ribotide isomerase</fullName>
    </alternativeName>
</protein>
<accession>E0TJ09</accession>
<evidence type="ECO:0000256" key="9">
    <source>
        <dbReference type="HAMAP-Rule" id="MF_01014"/>
    </source>
</evidence>
<reference evidence="11 12" key="1">
    <citation type="journal article" date="2010" name="Genome Biol. Evol.">
        <title>Functional convergence in reduced genomes of bacterial symbionts spanning 200 My of evolution.</title>
        <authorList>
            <person name="McCutcheon J.P."/>
            <person name="Moran N.A."/>
        </authorList>
    </citation>
    <scope>NUCLEOTIDE SEQUENCE [LARGE SCALE GENOMIC DNA]</scope>
    <source>
        <strain evidence="11 12">CARI</strain>
    </source>
</reference>
<evidence type="ECO:0000256" key="2">
    <source>
        <dbReference type="ARBA" id="ARBA00004496"/>
    </source>
</evidence>
<comment type="pathway">
    <text evidence="3 9">Amino-acid biosynthesis; L-histidine biosynthesis; L-histidine from 5-phospho-alpha-D-ribose 1-diphosphate: step 4/9.</text>
</comment>
<keyword evidence="5 9" id="KW-0963">Cytoplasm</keyword>
<evidence type="ECO:0000256" key="5">
    <source>
        <dbReference type="ARBA" id="ARBA00022490"/>
    </source>
</evidence>
<dbReference type="KEGG" id="zin:ZICARI_181"/>
<comment type="subcellular location">
    <subcellularLocation>
        <location evidence="2 9">Cytoplasm</location>
    </subcellularLocation>
</comment>
<reference key="2">
    <citation type="submission" date="2010-08" db="EMBL/GenBank/DDBJ databases">
        <title>Functional convergence in reduced genomes of bacterial symbionts spanning 200 million years of evolution.</title>
        <authorList>
            <person name="McCutcheon J.P."/>
            <person name="Moran N.A."/>
        </authorList>
    </citation>
    <scope>NUCLEOTIDE SEQUENCE</scope>
    <source>
        <strain>CARI</strain>
    </source>
</reference>
<dbReference type="UniPathway" id="UPA00031">
    <property type="reaction ID" value="UER00009"/>
</dbReference>
<dbReference type="CDD" id="cd04732">
    <property type="entry name" value="HisA"/>
    <property type="match status" value="1"/>
</dbReference>
<evidence type="ECO:0000256" key="4">
    <source>
        <dbReference type="ARBA" id="ARBA00009667"/>
    </source>
</evidence>
<feature type="active site" description="Proton donor" evidence="9">
    <location>
        <position position="138"/>
    </location>
</feature>
<evidence type="ECO:0000256" key="7">
    <source>
        <dbReference type="ARBA" id="ARBA00023102"/>
    </source>
</evidence>
<dbReference type="EC" id="5.3.1.16" evidence="9"/>
<dbReference type="PANTHER" id="PTHR43090:SF2">
    <property type="entry name" value="1-(5-PHOSPHORIBOSYL)-5-[(5-PHOSPHORIBOSYLAMINO)METHYLIDENEAMINO] IMIDAZOLE-4-CARBOXAMIDE ISOMERASE"/>
    <property type="match status" value="1"/>
</dbReference>
<dbReference type="STRING" id="871271.ZICARI_181"/>
<keyword evidence="12" id="KW-1185">Reference proteome</keyword>
<evidence type="ECO:0000256" key="8">
    <source>
        <dbReference type="ARBA" id="ARBA00023235"/>
    </source>
</evidence>
<organism evidence="11 12">
    <name type="scientific">Zinderia insecticola (strain CARI)</name>
    <dbReference type="NCBI Taxonomy" id="871271"/>
    <lineage>
        <taxon>Bacteria</taxon>
        <taxon>Pseudomonadati</taxon>
        <taxon>Pseudomonadota</taxon>
        <taxon>Betaproteobacteria</taxon>
        <taxon>Burkholderiales</taxon>
        <taxon>Oxalobacteraceae</taxon>
        <taxon>Candidatus Zinderia</taxon>
    </lineage>
</organism>
<sequence length="256" mass="29369">MILIPAIDIKNGKCVRLKKGNINNITIYHNNPVNVIKYWLKNKAKIIHIVDLDGAIKGIPINKNIIKNMIKERNKYCKKNNIKKIPIQLGGGIRNLEIIKYYFKYGISNVILGTSIIKNFNFIKSIKNFKNKIIISLDSYKNKIVTNGWKNISNNNLFNLANKISNLGFKKIIYTDIERDGILNGINIENTINLAKKTKIKIIASGGLYNLNDIKKLCKIKKYGIIGVICGRSIYNNILNFNISQKYINKYFKYVN</sequence>
<dbReference type="AlphaFoldDB" id="E0TJ09"/>
<comment type="similarity">
    <text evidence="4 9 10">Belongs to the HisA/HisF family.</text>
</comment>
<keyword evidence="6 9" id="KW-0028">Amino-acid biosynthesis</keyword>
<dbReference type="HAMAP" id="MF_01014">
    <property type="entry name" value="HisA"/>
    <property type="match status" value="1"/>
</dbReference>
<comment type="catalytic activity">
    <reaction evidence="1 9">
        <text>1-(5-phospho-beta-D-ribosyl)-5-[(5-phospho-beta-D-ribosylamino)methylideneamino]imidazole-4-carboxamide = 5-[(5-phospho-1-deoxy-D-ribulos-1-ylimino)methylamino]-1-(5-phospho-beta-D-ribosyl)imidazole-4-carboxamide</text>
        <dbReference type="Rhea" id="RHEA:15469"/>
        <dbReference type="ChEBI" id="CHEBI:58435"/>
        <dbReference type="ChEBI" id="CHEBI:58525"/>
        <dbReference type="EC" id="5.3.1.16"/>
    </reaction>
</comment>
<dbReference type="InterPro" id="IPR023016">
    <property type="entry name" value="HisA/PriA"/>
</dbReference>
<dbReference type="GO" id="GO:0003949">
    <property type="term" value="F:1-(5-phosphoribosyl)-5-[(5-phosphoribosylamino)methylideneamino]imidazole-4-carboxamide isomerase activity"/>
    <property type="evidence" value="ECO:0007669"/>
    <property type="project" value="UniProtKB-UniRule"/>
</dbReference>
<dbReference type="EMBL" id="CP002161">
    <property type="protein sequence ID" value="ADM89786.1"/>
    <property type="molecule type" value="Genomic_DNA"/>
</dbReference>
<evidence type="ECO:0000256" key="3">
    <source>
        <dbReference type="ARBA" id="ARBA00005133"/>
    </source>
</evidence>
<keyword evidence="8 9" id="KW-0413">Isomerase</keyword>
<dbReference type="SUPFAM" id="SSF51366">
    <property type="entry name" value="Ribulose-phoshate binding barrel"/>
    <property type="match status" value="1"/>
</dbReference>
<dbReference type="GO" id="GO:0000162">
    <property type="term" value="P:L-tryptophan biosynthetic process"/>
    <property type="evidence" value="ECO:0007669"/>
    <property type="project" value="TreeGrafter"/>
</dbReference>
<feature type="active site" description="Proton acceptor" evidence="9">
    <location>
        <position position="8"/>
    </location>
</feature>
<evidence type="ECO:0000313" key="12">
    <source>
        <dbReference type="Proteomes" id="UP000001303"/>
    </source>
</evidence>
<dbReference type="PANTHER" id="PTHR43090">
    <property type="entry name" value="1-(5-PHOSPHORIBOSYL)-5-[(5-PHOSPHORIBOSYLAMINO)METHYLIDENEAMINO] IMIDAZOLE-4-CARBOXAMIDE ISOMERASE"/>
    <property type="match status" value="1"/>
</dbReference>